<sequence length="98" mass="10320">MQTLHQAGLVDVYRLLQYPVVVGAGKRLFSDGSTPATFATDEDNSRVLAGGVVSLPLTPASHGSISAGAYTVEPPWRRALGDRPRPVARTEATCLTVG</sequence>
<name>A0A927MRL2_9ACTN</name>
<keyword evidence="3" id="KW-1185">Reference proteome</keyword>
<proteinExistence type="predicted"/>
<dbReference type="EMBL" id="JADBEM010000001">
    <property type="protein sequence ID" value="MBE1603938.1"/>
    <property type="molecule type" value="Genomic_DNA"/>
</dbReference>
<dbReference type="GO" id="GO:0009231">
    <property type="term" value="P:riboflavin biosynthetic process"/>
    <property type="evidence" value="ECO:0007669"/>
    <property type="project" value="InterPro"/>
</dbReference>
<protein>
    <recommendedName>
        <fullName evidence="1">Bacterial bifunctional deaminase-reductase C-terminal domain-containing protein</fullName>
    </recommendedName>
</protein>
<dbReference type="AlphaFoldDB" id="A0A927MRL2"/>
<dbReference type="GO" id="GO:0008703">
    <property type="term" value="F:5-amino-6-(5-phosphoribosylamino)uracil reductase activity"/>
    <property type="evidence" value="ECO:0007669"/>
    <property type="project" value="InterPro"/>
</dbReference>
<evidence type="ECO:0000259" key="1">
    <source>
        <dbReference type="Pfam" id="PF01872"/>
    </source>
</evidence>
<dbReference type="InterPro" id="IPR024072">
    <property type="entry name" value="DHFR-like_dom_sf"/>
</dbReference>
<organism evidence="2 3">
    <name type="scientific">Actinopolymorpha pittospori</name>
    <dbReference type="NCBI Taxonomy" id="648752"/>
    <lineage>
        <taxon>Bacteria</taxon>
        <taxon>Bacillati</taxon>
        <taxon>Actinomycetota</taxon>
        <taxon>Actinomycetes</taxon>
        <taxon>Propionibacteriales</taxon>
        <taxon>Actinopolymorphaceae</taxon>
        <taxon>Actinopolymorpha</taxon>
    </lineage>
</organism>
<evidence type="ECO:0000313" key="3">
    <source>
        <dbReference type="Proteomes" id="UP000638648"/>
    </source>
</evidence>
<reference evidence="2" key="1">
    <citation type="submission" date="2020-10" db="EMBL/GenBank/DDBJ databases">
        <title>Sequencing the genomes of 1000 actinobacteria strains.</title>
        <authorList>
            <person name="Klenk H.-P."/>
        </authorList>
    </citation>
    <scope>NUCLEOTIDE SEQUENCE</scope>
    <source>
        <strain evidence="2">DSM 45354</strain>
    </source>
</reference>
<dbReference type="Proteomes" id="UP000638648">
    <property type="component" value="Unassembled WGS sequence"/>
</dbReference>
<comment type="caution">
    <text evidence="2">The sequence shown here is derived from an EMBL/GenBank/DDBJ whole genome shotgun (WGS) entry which is preliminary data.</text>
</comment>
<accession>A0A927MRL2</accession>
<dbReference type="Gene3D" id="3.40.430.10">
    <property type="entry name" value="Dihydrofolate Reductase, subunit A"/>
    <property type="match status" value="1"/>
</dbReference>
<feature type="domain" description="Bacterial bifunctional deaminase-reductase C-terminal" evidence="1">
    <location>
        <begin position="2"/>
        <end position="45"/>
    </location>
</feature>
<dbReference type="Pfam" id="PF01872">
    <property type="entry name" value="RibD_C"/>
    <property type="match status" value="1"/>
</dbReference>
<gene>
    <name evidence="2" type="ORF">HEB94_000786</name>
</gene>
<dbReference type="InterPro" id="IPR002734">
    <property type="entry name" value="RibDG_C"/>
</dbReference>
<evidence type="ECO:0000313" key="2">
    <source>
        <dbReference type="EMBL" id="MBE1603938.1"/>
    </source>
</evidence>